<comment type="subcellular location">
    <subcellularLocation>
        <location evidence="8">Cell membrane</location>
        <topology evidence="8">Single-pass type II membrane protein</topology>
    </subcellularLocation>
    <subcellularLocation>
        <location evidence="1">Membrane</location>
    </subcellularLocation>
    <text evidence="8">Localizes to the division septum.</text>
</comment>
<dbReference type="PROSITE" id="PS51779">
    <property type="entry name" value="POTRA"/>
    <property type="match status" value="1"/>
</dbReference>
<keyword evidence="4 8" id="KW-0812">Transmembrane</keyword>
<dbReference type="Gene3D" id="3.40.50.10960">
    <property type="match status" value="1"/>
</dbReference>
<evidence type="ECO:0000256" key="7">
    <source>
        <dbReference type="ARBA" id="ARBA00023306"/>
    </source>
</evidence>
<dbReference type="EMBL" id="JBHTOG010000039">
    <property type="protein sequence ID" value="MFD1432538.1"/>
    <property type="molecule type" value="Genomic_DNA"/>
</dbReference>
<dbReference type="GO" id="GO:0051301">
    <property type="term" value="P:cell division"/>
    <property type="evidence" value="ECO:0007669"/>
    <property type="project" value="UniProtKB-KW"/>
</dbReference>
<reference evidence="11" key="1">
    <citation type="journal article" date="2019" name="Int. J. Syst. Evol. Microbiol.">
        <title>The Global Catalogue of Microorganisms (GCM) 10K type strain sequencing project: providing services to taxonomists for standard genome sequencing and annotation.</title>
        <authorList>
            <consortium name="The Broad Institute Genomics Platform"/>
            <consortium name="The Broad Institute Genome Sequencing Center for Infectious Disease"/>
            <person name="Wu L."/>
            <person name="Ma J."/>
        </authorList>
    </citation>
    <scope>NUCLEOTIDE SEQUENCE [LARGE SCALE GENOMIC DNA]</scope>
    <source>
        <strain evidence="11">CCM 8947</strain>
    </source>
</reference>
<evidence type="ECO:0000259" key="9">
    <source>
        <dbReference type="PROSITE" id="PS51779"/>
    </source>
</evidence>
<keyword evidence="5 8" id="KW-1133">Transmembrane helix</keyword>
<evidence type="ECO:0000313" key="11">
    <source>
        <dbReference type="Proteomes" id="UP001597192"/>
    </source>
</evidence>
<evidence type="ECO:0000256" key="3">
    <source>
        <dbReference type="ARBA" id="ARBA00022618"/>
    </source>
</evidence>
<evidence type="ECO:0000256" key="6">
    <source>
        <dbReference type="ARBA" id="ARBA00023136"/>
    </source>
</evidence>
<protein>
    <recommendedName>
        <fullName evidence="8">Cell division protein DivIB</fullName>
    </recommendedName>
</protein>
<dbReference type="InterPro" id="IPR005548">
    <property type="entry name" value="Cell_div_FtsQ/DivIB_C"/>
</dbReference>
<evidence type="ECO:0000256" key="5">
    <source>
        <dbReference type="ARBA" id="ARBA00022989"/>
    </source>
</evidence>
<dbReference type="InterPro" id="IPR034746">
    <property type="entry name" value="POTRA"/>
</dbReference>
<dbReference type="PANTHER" id="PTHR37820:SF1">
    <property type="entry name" value="CELL DIVISION PROTEIN FTSQ"/>
    <property type="match status" value="1"/>
</dbReference>
<evidence type="ECO:0000256" key="8">
    <source>
        <dbReference type="HAMAP-Rule" id="MF_00912"/>
    </source>
</evidence>
<dbReference type="Pfam" id="PF03799">
    <property type="entry name" value="FtsQ_DivIB_C"/>
    <property type="match status" value="1"/>
</dbReference>
<keyword evidence="11" id="KW-1185">Reference proteome</keyword>
<keyword evidence="2 8" id="KW-1003">Cell membrane</keyword>
<dbReference type="PANTHER" id="PTHR37820">
    <property type="entry name" value="CELL DIVISION PROTEIN DIVIB"/>
    <property type="match status" value="1"/>
</dbReference>
<comment type="similarity">
    <text evidence="8">Belongs to the FtsQ/DivIB family. DivIB subfamily.</text>
</comment>
<feature type="domain" description="POTRA" evidence="9">
    <location>
        <begin position="78"/>
        <end position="149"/>
    </location>
</feature>
<dbReference type="HAMAP" id="MF_00912">
    <property type="entry name" value="DivIB"/>
    <property type="match status" value="1"/>
</dbReference>
<evidence type="ECO:0000256" key="2">
    <source>
        <dbReference type="ARBA" id="ARBA00022475"/>
    </source>
</evidence>
<dbReference type="RefSeq" id="WP_125696252.1">
    <property type="nucleotide sequence ID" value="NZ_JBHTOG010000039.1"/>
</dbReference>
<organism evidence="10 11">
    <name type="scientific">Lacticaseibacillus yichunensis</name>
    <dbReference type="NCBI Taxonomy" id="2486015"/>
    <lineage>
        <taxon>Bacteria</taxon>
        <taxon>Bacillati</taxon>
        <taxon>Bacillota</taxon>
        <taxon>Bacilli</taxon>
        <taxon>Lactobacillales</taxon>
        <taxon>Lactobacillaceae</taxon>
        <taxon>Lacticaseibacillus</taxon>
    </lineage>
</organism>
<evidence type="ECO:0000256" key="4">
    <source>
        <dbReference type="ARBA" id="ARBA00022692"/>
    </source>
</evidence>
<comment type="caution">
    <text evidence="10">The sequence shown here is derived from an EMBL/GenBank/DDBJ whole genome shotgun (WGS) entry which is preliminary data.</text>
</comment>
<dbReference type="InterPro" id="IPR026580">
    <property type="entry name" value="DivIB"/>
</dbReference>
<evidence type="ECO:0000256" key="1">
    <source>
        <dbReference type="ARBA" id="ARBA00004370"/>
    </source>
</evidence>
<keyword evidence="7 8" id="KW-0131">Cell cycle</keyword>
<dbReference type="Proteomes" id="UP001597192">
    <property type="component" value="Unassembled WGS sequence"/>
</dbReference>
<keyword evidence="6 8" id="KW-0472">Membrane</keyword>
<accession>A0ABW4CQF6</accession>
<gene>
    <name evidence="8" type="primary">divIB</name>
    <name evidence="10" type="ORF">ACFQ47_07560</name>
</gene>
<evidence type="ECO:0000313" key="10">
    <source>
        <dbReference type="EMBL" id="MFD1432538.1"/>
    </source>
</evidence>
<dbReference type="InterPro" id="IPR050487">
    <property type="entry name" value="FtsQ_DivIB"/>
</dbReference>
<feature type="transmembrane region" description="Helical" evidence="8">
    <location>
        <begin position="56"/>
        <end position="74"/>
    </location>
</feature>
<sequence>MGLFKQKKEEAPQDPLTPWEAYQARQAKAKAKPKQAPRLDLPQVTEIRKHHRARNLILLLTPLVLLLALFGYLMSPLAKVGQLSVQGEITVPAQTIIDDSHLSADDLIVALMAGRTDATSRLKQRLPQIKTVRLSVANFNQVTIHVKEYQPVGYLLTKGKYHVLLESGKVVAAGTDTPTNNYPVFTDFKASELKSIAAKIAAFPAAVRHAVSEVKATRGAANPYQITLTMTDGNTVVADSRTVAKRIKYYPSIIAQVKTTGTVDLEVGAFFTPYKNAKQNSK</sequence>
<name>A0ABW4CQF6_9LACO</name>
<comment type="function">
    <text evidence="8">Cell division protein that may be involved in stabilizing or promoting the assembly of the division complex.</text>
</comment>
<proteinExistence type="inferred from homology"/>
<keyword evidence="3 8" id="KW-0132">Cell division</keyword>